<reference evidence="2" key="1">
    <citation type="journal article" date="2020" name="Nature">
        <title>Giant virus diversity and host interactions through global metagenomics.</title>
        <authorList>
            <person name="Schulz F."/>
            <person name="Roux S."/>
            <person name="Paez-Espino D."/>
            <person name="Jungbluth S."/>
            <person name="Walsh D.A."/>
            <person name="Denef V.J."/>
            <person name="McMahon K.D."/>
            <person name="Konstantinidis K.T."/>
            <person name="Eloe-Fadrosh E.A."/>
            <person name="Kyrpides N.C."/>
            <person name="Woyke T."/>
        </authorList>
    </citation>
    <scope>NUCLEOTIDE SEQUENCE</scope>
    <source>
        <strain evidence="2">GVMAG-M-3300023184-101</strain>
    </source>
</reference>
<keyword evidence="1" id="KW-1133">Transmembrane helix</keyword>
<dbReference type="EMBL" id="MN739949">
    <property type="protein sequence ID" value="QHT79410.1"/>
    <property type="molecule type" value="Genomic_DNA"/>
</dbReference>
<protein>
    <submittedName>
        <fullName evidence="2">Uncharacterized protein</fullName>
    </submittedName>
</protein>
<keyword evidence="1" id="KW-0472">Membrane</keyword>
<proteinExistence type="predicted"/>
<sequence>MDNAPPITKTILYSFTAGYMVSQLNILGFAMGCGFMMALHYIPEDIKKFNLDIYNNVIYIIGALPLNPVMGALPLKPRNGGSAP</sequence>
<keyword evidence="1" id="KW-0812">Transmembrane</keyword>
<evidence type="ECO:0000256" key="1">
    <source>
        <dbReference type="SAM" id="Phobius"/>
    </source>
</evidence>
<dbReference type="AlphaFoldDB" id="A0A6C0HGC4"/>
<evidence type="ECO:0000313" key="2">
    <source>
        <dbReference type="EMBL" id="QHT79410.1"/>
    </source>
</evidence>
<feature type="transmembrane region" description="Helical" evidence="1">
    <location>
        <begin position="20"/>
        <end position="41"/>
    </location>
</feature>
<feature type="transmembrane region" description="Helical" evidence="1">
    <location>
        <begin position="53"/>
        <end position="75"/>
    </location>
</feature>
<name>A0A6C0HGC4_9ZZZZ</name>
<organism evidence="2">
    <name type="scientific">viral metagenome</name>
    <dbReference type="NCBI Taxonomy" id="1070528"/>
    <lineage>
        <taxon>unclassified sequences</taxon>
        <taxon>metagenomes</taxon>
        <taxon>organismal metagenomes</taxon>
    </lineage>
</organism>
<accession>A0A6C0HGC4</accession>